<name>A0A1A7ZK37_NOTFU</name>
<accession>A0A1A7ZK37</accession>
<proteinExistence type="predicted"/>
<protein>
    <submittedName>
        <fullName evidence="2">Formin-like 3</fullName>
    </submittedName>
</protein>
<sequence>PPPPPPSCVSPHLPALKLHQPYLLLSFPIIIIFVVMVRVVVIVCYFSWFVKSSLRSEWIRSRERAPPVLEEQGE</sequence>
<reference evidence="2" key="1">
    <citation type="submission" date="2016-05" db="EMBL/GenBank/DDBJ databases">
        <authorList>
            <person name="Lavstsen T."/>
            <person name="Jespersen J.S."/>
        </authorList>
    </citation>
    <scope>NUCLEOTIDE SEQUENCE</scope>
    <source>
        <tissue evidence="2">Brain</tissue>
    </source>
</reference>
<evidence type="ECO:0000256" key="1">
    <source>
        <dbReference type="SAM" id="Phobius"/>
    </source>
</evidence>
<reference evidence="2" key="2">
    <citation type="submission" date="2016-06" db="EMBL/GenBank/DDBJ databases">
        <title>The genome of a short-lived fish provides insights into sex chromosome evolution and the genetic control of aging.</title>
        <authorList>
            <person name="Reichwald K."/>
            <person name="Felder M."/>
            <person name="Petzold A."/>
            <person name="Koch P."/>
            <person name="Groth M."/>
            <person name="Platzer M."/>
        </authorList>
    </citation>
    <scope>NUCLEOTIDE SEQUENCE</scope>
    <source>
        <tissue evidence="2">Brain</tissue>
    </source>
</reference>
<feature type="non-terminal residue" evidence="2">
    <location>
        <position position="1"/>
    </location>
</feature>
<keyword evidence="1" id="KW-0812">Transmembrane</keyword>
<organism evidence="2">
    <name type="scientific">Nothobranchius furzeri</name>
    <name type="common">Turquoise killifish</name>
    <dbReference type="NCBI Taxonomy" id="105023"/>
    <lineage>
        <taxon>Eukaryota</taxon>
        <taxon>Metazoa</taxon>
        <taxon>Chordata</taxon>
        <taxon>Craniata</taxon>
        <taxon>Vertebrata</taxon>
        <taxon>Euteleostomi</taxon>
        <taxon>Actinopterygii</taxon>
        <taxon>Neopterygii</taxon>
        <taxon>Teleostei</taxon>
        <taxon>Neoteleostei</taxon>
        <taxon>Acanthomorphata</taxon>
        <taxon>Ovalentaria</taxon>
        <taxon>Atherinomorphae</taxon>
        <taxon>Cyprinodontiformes</taxon>
        <taxon>Nothobranchiidae</taxon>
        <taxon>Nothobranchius</taxon>
    </lineage>
</organism>
<feature type="transmembrane region" description="Helical" evidence="1">
    <location>
        <begin position="22"/>
        <end position="50"/>
    </location>
</feature>
<dbReference type="EMBL" id="HADY01003930">
    <property type="protein sequence ID" value="SBP42415.1"/>
    <property type="molecule type" value="Transcribed_RNA"/>
</dbReference>
<gene>
    <name evidence="2" type="primary">FMNL3</name>
</gene>
<keyword evidence="1" id="KW-1133">Transmembrane helix</keyword>
<dbReference type="AlphaFoldDB" id="A0A1A7ZK37"/>
<evidence type="ECO:0000313" key="2">
    <source>
        <dbReference type="EMBL" id="SBP42415.1"/>
    </source>
</evidence>
<keyword evidence="1" id="KW-0472">Membrane</keyword>